<evidence type="ECO:0000256" key="1">
    <source>
        <dbReference type="SAM" id="SignalP"/>
    </source>
</evidence>
<reference evidence="2" key="1">
    <citation type="submission" date="2020-10" db="EMBL/GenBank/DDBJ databases">
        <authorList>
            <person name="Gilroy R."/>
        </authorList>
    </citation>
    <scope>NUCLEOTIDE SEQUENCE</scope>
    <source>
        <strain evidence="2">11167</strain>
    </source>
</reference>
<organism evidence="2 3">
    <name type="scientific">Candidatus Aphodenecus pullistercoris</name>
    <dbReference type="NCBI Taxonomy" id="2840669"/>
    <lineage>
        <taxon>Bacteria</taxon>
        <taxon>Pseudomonadati</taxon>
        <taxon>Spirochaetota</taxon>
        <taxon>Spirochaetia</taxon>
        <taxon>Spirochaetales</taxon>
        <taxon>Candidatus Aphodenecus</taxon>
    </lineage>
</organism>
<comment type="caution">
    <text evidence="2">The sequence shown here is derived from an EMBL/GenBank/DDBJ whole genome shotgun (WGS) entry which is preliminary data.</text>
</comment>
<dbReference type="EMBL" id="JADIMU010000021">
    <property type="protein sequence ID" value="MBO8442783.1"/>
    <property type="molecule type" value="Genomic_DNA"/>
</dbReference>
<keyword evidence="1" id="KW-0732">Signal</keyword>
<dbReference type="Proteomes" id="UP000823633">
    <property type="component" value="Unassembled WGS sequence"/>
</dbReference>
<accession>A0A9D9E846</accession>
<proteinExistence type="predicted"/>
<feature type="signal peptide" evidence="1">
    <location>
        <begin position="1"/>
        <end position="22"/>
    </location>
</feature>
<feature type="chain" id="PRO_5038538156" evidence="1">
    <location>
        <begin position="23"/>
        <end position="190"/>
    </location>
</feature>
<evidence type="ECO:0000313" key="3">
    <source>
        <dbReference type="Proteomes" id="UP000823633"/>
    </source>
</evidence>
<name>A0A9D9E846_9SPIR</name>
<reference evidence="2" key="2">
    <citation type="journal article" date="2021" name="PeerJ">
        <title>Extensive microbial diversity within the chicken gut microbiome revealed by metagenomics and culture.</title>
        <authorList>
            <person name="Gilroy R."/>
            <person name="Ravi A."/>
            <person name="Getino M."/>
            <person name="Pursley I."/>
            <person name="Horton D.L."/>
            <person name="Alikhan N.F."/>
            <person name="Baker D."/>
            <person name="Gharbi K."/>
            <person name="Hall N."/>
            <person name="Watson M."/>
            <person name="Adriaenssens E.M."/>
            <person name="Foster-Nyarko E."/>
            <person name="Jarju S."/>
            <person name="Secka A."/>
            <person name="Antonio M."/>
            <person name="Oren A."/>
            <person name="Chaudhuri R.R."/>
            <person name="La Ragione R."/>
            <person name="Hildebrand F."/>
            <person name="Pallen M.J."/>
        </authorList>
    </citation>
    <scope>NUCLEOTIDE SEQUENCE</scope>
    <source>
        <strain evidence="2">11167</strain>
    </source>
</reference>
<gene>
    <name evidence="2" type="ORF">IAC42_03370</name>
</gene>
<sequence length="190" mass="21418">MRRILICCLMCLVMLCSCTSMMSELTNTPTYEAQAYSVHYTNEPISKDVKVLVLCDSGDFMFQRDVETSMVEAFNENGITAFAYSSIEIESQPPFIEYLYAVAMENDCRYVLIAGAHDFYTYEYGGGISQMSFDSNMADYEASEIVLRVSGAINCEENLYHSMTESIEPACKTMAEAIVDEYMTYVESPV</sequence>
<dbReference type="AlphaFoldDB" id="A0A9D9E846"/>
<evidence type="ECO:0000313" key="2">
    <source>
        <dbReference type="EMBL" id="MBO8442783.1"/>
    </source>
</evidence>
<protein>
    <submittedName>
        <fullName evidence="2">Uncharacterized protein</fullName>
    </submittedName>
</protein>
<dbReference type="PROSITE" id="PS51257">
    <property type="entry name" value="PROKAR_LIPOPROTEIN"/>
    <property type="match status" value="1"/>
</dbReference>